<feature type="transmembrane region" description="Helical" evidence="1">
    <location>
        <begin position="12"/>
        <end position="32"/>
    </location>
</feature>
<sequence>MISYLKNHKKLIFLTFIFFLIQLPFLDQLSLLRGERDIMLSGYSLAKTGRDLYGNVLSLEFLGIDPYVPFVPMYIAALWWLIIPIKTVFLARLLFVLISLSLPFLVYEIIKHITKNERLSFWTALIFCFSPGVFHLTRLTLEIGIAFPLLLGGILCNLKKKRLFSYFLFFLSFFSYHGFRPLIPILLVYLEFFEYLSKRKMSGFIKNSFIHLLFFLVLIGLSIVIDGNLMKSRINDVAFSGFEKWSNEVIYKRNTSIVPQKIAGVFDNKLTAMFLYMRDVFINGQDLKYLFVKGDDSSLYATTFTGQFFLTTALFYLLGLLYLGKKMKWEYFFLVGIIFIGLVPSIVNISYVSYSIRSILSSVGYAFIISCGIIFFLDFQEKLKPQIKRGLFVFFFIFFSIELIFFIYNYYGRRYITMSELYFENERQIANYLTTNKKPYKVYVNSPRDILFSYLFFNNNINIKNVQSIIKEGAPYKINGLELIKCPVNPIFTKQREIIMDTCLTEKQYAQYEAEKKFNESIPYSNYSFRTAYFIFH</sequence>
<comment type="caution">
    <text evidence="2">The sequence shown here is derived from an EMBL/GenBank/DDBJ whole genome shotgun (WGS) entry which is preliminary data.</text>
</comment>
<accession>A0A2M7QHL8</accession>
<feature type="transmembrane region" description="Helical" evidence="1">
    <location>
        <begin position="163"/>
        <end position="192"/>
    </location>
</feature>
<keyword evidence="1" id="KW-0472">Membrane</keyword>
<feature type="transmembrane region" description="Helical" evidence="1">
    <location>
        <begin position="359"/>
        <end position="379"/>
    </location>
</feature>
<gene>
    <name evidence="2" type="ORF">COY87_04270</name>
</gene>
<feature type="transmembrane region" description="Helical" evidence="1">
    <location>
        <begin position="204"/>
        <end position="225"/>
    </location>
</feature>
<keyword evidence="1" id="KW-1133">Transmembrane helix</keyword>
<evidence type="ECO:0000313" key="2">
    <source>
        <dbReference type="EMBL" id="PIY71802.1"/>
    </source>
</evidence>
<keyword evidence="1" id="KW-0812">Transmembrane</keyword>
<dbReference type="Proteomes" id="UP000229401">
    <property type="component" value="Unassembled WGS sequence"/>
</dbReference>
<feature type="transmembrane region" description="Helical" evidence="1">
    <location>
        <begin position="391"/>
        <end position="411"/>
    </location>
</feature>
<dbReference type="EMBL" id="PFLI01000143">
    <property type="protein sequence ID" value="PIY71802.1"/>
    <property type="molecule type" value="Genomic_DNA"/>
</dbReference>
<dbReference type="AlphaFoldDB" id="A0A2M7QHL8"/>
<proteinExistence type="predicted"/>
<feature type="transmembrane region" description="Helical" evidence="1">
    <location>
        <begin position="122"/>
        <end position="151"/>
    </location>
</feature>
<name>A0A2M7QHL8_9BACT</name>
<feature type="transmembrane region" description="Helical" evidence="1">
    <location>
        <begin position="331"/>
        <end position="353"/>
    </location>
</feature>
<feature type="transmembrane region" description="Helical" evidence="1">
    <location>
        <begin position="52"/>
        <end position="83"/>
    </location>
</feature>
<feature type="transmembrane region" description="Helical" evidence="1">
    <location>
        <begin position="89"/>
        <end position="110"/>
    </location>
</feature>
<protein>
    <recommendedName>
        <fullName evidence="4">Glycosyltransferase RgtA/B/C/D-like domain-containing protein</fullName>
    </recommendedName>
</protein>
<evidence type="ECO:0000313" key="3">
    <source>
        <dbReference type="Proteomes" id="UP000229401"/>
    </source>
</evidence>
<evidence type="ECO:0000256" key="1">
    <source>
        <dbReference type="SAM" id="Phobius"/>
    </source>
</evidence>
<reference evidence="3" key="1">
    <citation type="submission" date="2017-09" db="EMBL/GenBank/DDBJ databases">
        <title>Depth-based differentiation of microbial function through sediment-hosted aquifers and enrichment of novel symbionts in the deep terrestrial subsurface.</title>
        <authorList>
            <person name="Probst A.J."/>
            <person name="Ladd B."/>
            <person name="Jarett J.K."/>
            <person name="Geller-Mcgrath D.E."/>
            <person name="Sieber C.M.K."/>
            <person name="Emerson J.B."/>
            <person name="Anantharaman K."/>
            <person name="Thomas B.C."/>
            <person name="Malmstrom R."/>
            <person name="Stieglmeier M."/>
            <person name="Klingl A."/>
            <person name="Woyke T."/>
            <person name="Ryan C.M."/>
            <person name="Banfield J.F."/>
        </authorList>
    </citation>
    <scope>NUCLEOTIDE SEQUENCE [LARGE SCALE GENOMIC DNA]</scope>
</reference>
<feature type="transmembrane region" description="Helical" evidence="1">
    <location>
        <begin position="299"/>
        <end position="324"/>
    </location>
</feature>
<evidence type="ECO:0008006" key="4">
    <source>
        <dbReference type="Google" id="ProtNLM"/>
    </source>
</evidence>
<organism evidence="2 3">
    <name type="scientific">Candidatus Roizmanbacteria bacterium CG_4_10_14_0_8_um_filter_33_9</name>
    <dbReference type="NCBI Taxonomy" id="1974826"/>
    <lineage>
        <taxon>Bacteria</taxon>
        <taxon>Candidatus Roizmaniibacteriota</taxon>
    </lineage>
</organism>